<organism evidence="2 3">
    <name type="scientific">Caenorhabditis auriculariae</name>
    <dbReference type="NCBI Taxonomy" id="2777116"/>
    <lineage>
        <taxon>Eukaryota</taxon>
        <taxon>Metazoa</taxon>
        <taxon>Ecdysozoa</taxon>
        <taxon>Nematoda</taxon>
        <taxon>Chromadorea</taxon>
        <taxon>Rhabditida</taxon>
        <taxon>Rhabditina</taxon>
        <taxon>Rhabditomorpha</taxon>
        <taxon>Rhabditoidea</taxon>
        <taxon>Rhabditidae</taxon>
        <taxon>Peloderinae</taxon>
        <taxon>Caenorhabditis</taxon>
    </lineage>
</organism>
<reference evidence="2" key="1">
    <citation type="submission" date="2020-10" db="EMBL/GenBank/DDBJ databases">
        <authorList>
            <person name="Kikuchi T."/>
        </authorList>
    </citation>
    <scope>NUCLEOTIDE SEQUENCE</scope>
    <source>
        <strain evidence="2">NKZ352</strain>
    </source>
</reference>
<protein>
    <submittedName>
        <fullName evidence="2">Uncharacterized protein</fullName>
    </submittedName>
</protein>
<keyword evidence="3" id="KW-1185">Reference proteome</keyword>
<dbReference type="EMBL" id="CAJGYM010000210">
    <property type="protein sequence ID" value="CAD6199865.1"/>
    <property type="molecule type" value="Genomic_DNA"/>
</dbReference>
<dbReference type="AlphaFoldDB" id="A0A8S1HWP4"/>
<evidence type="ECO:0000256" key="1">
    <source>
        <dbReference type="SAM" id="MobiDB-lite"/>
    </source>
</evidence>
<sequence length="123" mass="13535">MVEWIEALISSERVPGSTPVGLGLVLQDSDVLSFLSLKEEQWSTHFAVSCRDRDALAMRRGSTDRLAATVFVFFCESRAAVHKRLETAPVDGVYDHRGDVSEASARGGRTSFTSTRMDLTPSQ</sequence>
<dbReference type="Proteomes" id="UP000835052">
    <property type="component" value="Unassembled WGS sequence"/>
</dbReference>
<comment type="caution">
    <text evidence="2">The sequence shown here is derived from an EMBL/GenBank/DDBJ whole genome shotgun (WGS) entry which is preliminary data.</text>
</comment>
<feature type="region of interest" description="Disordered" evidence="1">
    <location>
        <begin position="96"/>
        <end position="123"/>
    </location>
</feature>
<evidence type="ECO:0000313" key="3">
    <source>
        <dbReference type="Proteomes" id="UP000835052"/>
    </source>
</evidence>
<name>A0A8S1HWP4_9PELO</name>
<accession>A0A8S1HWP4</accession>
<gene>
    <name evidence="2" type="ORF">CAUJ_LOCUS15764</name>
</gene>
<feature type="compositionally biased region" description="Polar residues" evidence="1">
    <location>
        <begin position="110"/>
        <end position="123"/>
    </location>
</feature>
<evidence type="ECO:0000313" key="2">
    <source>
        <dbReference type="EMBL" id="CAD6199865.1"/>
    </source>
</evidence>
<proteinExistence type="predicted"/>